<feature type="region of interest" description="Disordered" evidence="1">
    <location>
        <begin position="1"/>
        <end position="26"/>
    </location>
</feature>
<dbReference type="EMBL" id="HACG01009093">
    <property type="protein sequence ID" value="CEK55958.1"/>
    <property type="molecule type" value="Transcribed_RNA"/>
</dbReference>
<evidence type="ECO:0000313" key="2">
    <source>
        <dbReference type="EMBL" id="CEK55958.1"/>
    </source>
</evidence>
<dbReference type="AlphaFoldDB" id="A0A0B6YIC5"/>
<feature type="non-terminal residue" evidence="2">
    <location>
        <position position="1"/>
    </location>
</feature>
<gene>
    <name evidence="2" type="primary">ORF26453</name>
</gene>
<feature type="non-terminal residue" evidence="2">
    <location>
        <position position="124"/>
    </location>
</feature>
<protein>
    <submittedName>
        <fullName evidence="2">Uncharacterized protein</fullName>
    </submittedName>
</protein>
<proteinExistence type="predicted"/>
<evidence type="ECO:0000256" key="1">
    <source>
        <dbReference type="SAM" id="MobiDB-lite"/>
    </source>
</evidence>
<organism evidence="2">
    <name type="scientific">Arion vulgaris</name>
    <dbReference type="NCBI Taxonomy" id="1028688"/>
    <lineage>
        <taxon>Eukaryota</taxon>
        <taxon>Metazoa</taxon>
        <taxon>Spiralia</taxon>
        <taxon>Lophotrochozoa</taxon>
        <taxon>Mollusca</taxon>
        <taxon>Gastropoda</taxon>
        <taxon>Heterobranchia</taxon>
        <taxon>Euthyneura</taxon>
        <taxon>Panpulmonata</taxon>
        <taxon>Eupulmonata</taxon>
        <taxon>Stylommatophora</taxon>
        <taxon>Helicina</taxon>
        <taxon>Arionoidea</taxon>
        <taxon>Arionidae</taxon>
        <taxon>Arion</taxon>
    </lineage>
</organism>
<sequence>FNKGGFSLQKHDSSTTTDTSEDNKSFVKNQRLWKRSAQSSKLYKVLVGEKLSTRTIESHQRHLDDYIQRIRSKKKYEQRIMFPSLTQQRRKRSVHIATRNNQHVVQHSGDKGALFNKDEIRWRL</sequence>
<name>A0A0B6YIC5_9EUPU</name>
<accession>A0A0B6YIC5</accession>
<reference evidence="2" key="1">
    <citation type="submission" date="2014-12" db="EMBL/GenBank/DDBJ databases">
        <title>Insight into the proteome of Arion vulgaris.</title>
        <authorList>
            <person name="Aradska J."/>
            <person name="Bulat T."/>
            <person name="Smidak R."/>
            <person name="Sarate P."/>
            <person name="Gangsoo J."/>
            <person name="Sialana F."/>
            <person name="Bilban M."/>
            <person name="Lubec G."/>
        </authorList>
    </citation>
    <scope>NUCLEOTIDE SEQUENCE</scope>
    <source>
        <tissue evidence="2">Skin</tissue>
    </source>
</reference>